<dbReference type="GO" id="GO:0046872">
    <property type="term" value="F:metal ion binding"/>
    <property type="evidence" value="ECO:0007669"/>
    <property type="project" value="UniProtKB-KW"/>
</dbReference>
<dbReference type="NCBIfam" id="TIGR00221">
    <property type="entry name" value="nagA"/>
    <property type="match status" value="1"/>
</dbReference>
<evidence type="ECO:0000256" key="7">
    <source>
        <dbReference type="PIRSR" id="PIRSR038994-2"/>
    </source>
</evidence>
<evidence type="ECO:0000256" key="5">
    <source>
        <dbReference type="PIRNR" id="PIRNR038994"/>
    </source>
</evidence>
<feature type="binding site" evidence="8">
    <location>
        <position position="218"/>
    </location>
    <ligand>
        <name>Zn(2+)</name>
        <dbReference type="ChEBI" id="CHEBI:29105"/>
    </ligand>
</feature>
<comment type="cofactor">
    <cofactor evidence="8">
        <name>a divalent metal cation</name>
        <dbReference type="ChEBI" id="CHEBI:60240"/>
    </cofactor>
    <text evidence="8">Binds 1 divalent metal cation per subunit.</text>
</comment>
<dbReference type="InterPro" id="IPR032466">
    <property type="entry name" value="Metal_Hydrolase"/>
</dbReference>
<dbReference type="PIRSF" id="PIRSF038994">
    <property type="entry name" value="NagA"/>
    <property type="match status" value="1"/>
</dbReference>
<dbReference type="Gene3D" id="2.30.40.10">
    <property type="entry name" value="Urease, subunit C, domain 1"/>
    <property type="match status" value="1"/>
</dbReference>
<evidence type="ECO:0000256" key="8">
    <source>
        <dbReference type="PIRSR" id="PIRSR038994-3"/>
    </source>
</evidence>
<evidence type="ECO:0000313" key="10">
    <source>
        <dbReference type="EMBL" id="GGF19763.1"/>
    </source>
</evidence>
<feature type="binding site" evidence="7">
    <location>
        <begin position="221"/>
        <end position="222"/>
    </location>
    <ligand>
        <name>substrate</name>
    </ligand>
</feature>
<dbReference type="InterPro" id="IPR003764">
    <property type="entry name" value="GlcNAc_6-P_deAcase"/>
</dbReference>
<protein>
    <submittedName>
        <fullName evidence="10">N-acetylglucosamine-6-phosphate deacetylase</fullName>
    </submittedName>
</protein>
<feature type="binding site" evidence="7">
    <location>
        <position position="142"/>
    </location>
    <ligand>
        <name>substrate</name>
    </ligand>
</feature>
<feature type="binding site" evidence="8">
    <location>
        <position position="131"/>
    </location>
    <ligand>
        <name>Zn(2+)</name>
        <dbReference type="ChEBI" id="CHEBI:29105"/>
    </ligand>
</feature>
<dbReference type="PANTHER" id="PTHR11113">
    <property type="entry name" value="N-ACETYLGLUCOSAMINE-6-PHOSPHATE DEACETYLASE"/>
    <property type="match status" value="1"/>
</dbReference>
<evidence type="ECO:0000256" key="2">
    <source>
        <dbReference type="ARBA" id="ARBA00022723"/>
    </source>
</evidence>
<proteinExistence type="inferred from homology"/>
<dbReference type="GO" id="GO:0008448">
    <property type="term" value="F:N-acetylglucosamine-6-phosphate deacetylase activity"/>
    <property type="evidence" value="ECO:0007669"/>
    <property type="project" value="InterPro"/>
</dbReference>
<evidence type="ECO:0000256" key="6">
    <source>
        <dbReference type="PIRSR" id="PIRSR038994-1"/>
    </source>
</evidence>
<dbReference type="GO" id="GO:0006046">
    <property type="term" value="P:N-acetylglucosamine catabolic process"/>
    <property type="evidence" value="ECO:0007669"/>
    <property type="project" value="TreeGrafter"/>
</dbReference>
<dbReference type="InterPro" id="IPR011059">
    <property type="entry name" value="Metal-dep_hydrolase_composite"/>
</dbReference>
<evidence type="ECO:0000259" key="9">
    <source>
        <dbReference type="Pfam" id="PF01979"/>
    </source>
</evidence>
<feature type="binding site" evidence="7">
    <location>
        <position position="229"/>
    </location>
    <ligand>
        <name>substrate</name>
    </ligand>
</feature>
<keyword evidence="2 8" id="KW-0479">Metal-binding</keyword>
<name>A0A917EXQ1_9MICO</name>
<accession>A0A917EXQ1</accession>
<keyword evidence="3 5" id="KW-0378">Hydrolase</keyword>
<dbReference type="RefSeq" id="WP_188675207.1">
    <property type="nucleotide sequence ID" value="NZ_BMGP01000002.1"/>
</dbReference>
<feature type="binding site" evidence="7">
    <location>
        <position position="253"/>
    </location>
    <ligand>
        <name>substrate</name>
    </ligand>
</feature>
<dbReference type="AlphaFoldDB" id="A0A917EXQ1"/>
<dbReference type="InterPro" id="IPR006680">
    <property type="entry name" value="Amidohydro-rel"/>
</dbReference>
<evidence type="ECO:0000256" key="3">
    <source>
        <dbReference type="ARBA" id="ARBA00022801"/>
    </source>
</evidence>
<organism evidence="10 11">
    <name type="scientific">Subtercola lobariae</name>
    <dbReference type="NCBI Taxonomy" id="1588641"/>
    <lineage>
        <taxon>Bacteria</taxon>
        <taxon>Bacillati</taxon>
        <taxon>Actinomycetota</taxon>
        <taxon>Actinomycetes</taxon>
        <taxon>Micrococcales</taxon>
        <taxon>Microbacteriaceae</taxon>
        <taxon>Subtercola</taxon>
    </lineage>
</organism>
<dbReference type="EMBL" id="BMGP01000002">
    <property type="protein sequence ID" value="GGF19763.1"/>
    <property type="molecule type" value="Genomic_DNA"/>
</dbReference>
<dbReference type="SUPFAM" id="SSF51556">
    <property type="entry name" value="Metallo-dependent hydrolases"/>
    <property type="match status" value="1"/>
</dbReference>
<dbReference type="PANTHER" id="PTHR11113:SF14">
    <property type="entry name" value="N-ACETYLGLUCOSAMINE-6-PHOSPHATE DEACETYLASE"/>
    <property type="match status" value="1"/>
</dbReference>
<feature type="domain" description="Amidohydrolase-related" evidence="9">
    <location>
        <begin position="56"/>
        <end position="371"/>
    </location>
</feature>
<comment type="similarity">
    <text evidence="1 5">Belongs to the metallo-dependent hydrolases superfamily. NagA family.</text>
</comment>
<feature type="binding site" evidence="8">
    <location>
        <position position="197"/>
    </location>
    <ligand>
        <name>Zn(2+)</name>
        <dbReference type="ChEBI" id="CHEBI:29105"/>
    </ligand>
</feature>
<keyword evidence="4 5" id="KW-0119">Carbohydrate metabolism</keyword>
<comment type="caution">
    <text evidence="10">The sequence shown here is derived from an EMBL/GenBank/DDBJ whole genome shotgun (WGS) entry which is preliminary data.</text>
</comment>
<evidence type="ECO:0000256" key="4">
    <source>
        <dbReference type="ARBA" id="ARBA00023277"/>
    </source>
</evidence>
<keyword evidence="11" id="KW-1185">Reference proteome</keyword>
<dbReference type="Proteomes" id="UP000598775">
    <property type="component" value="Unassembled WGS sequence"/>
</dbReference>
<evidence type="ECO:0000313" key="11">
    <source>
        <dbReference type="Proteomes" id="UP000598775"/>
    </source>
</evidence>
<evidence type="ECO:0000256" key="1">
    <source>
        <dbReference type="ARBA" id="ARBA00010716"/>
    </source>
</evidence>
<gene>
    <name evidence="10" type="primary">nagA</name>
    <name evidence="10" type="ORF">GCM10011399_11720</name>
</gene>
<sequence length="389" mass="40049">MSVVIHGATKIDADGIVDDFWVAFGSHSILATGIGTGWHGWATADGVSVVNAAGRIVTPGFIDIHGHGGGGHAFDDGADEIHAALAVHRAHGTTRSVISLVANPIETLSASLAAIAELTASDELILGSHLEGPYLAPAQRGAHSQKHLGTPNRDELAQLLSAARGTLRQLTIAPELPGALDAIEQLTDAGVTVAIGHTEADFALTKEAFDRGATLLTHAFNAMPGIKHREPGPVTAALGDPRVALELILDGFHVHPEVARIAFFAAPQRIVLITDAMAAAGANDGEYTLGDLDVTVAAGRAVLSGTDTIAGSTVTQDAALRSALFDSGIDPVLAVRAVTASPARALSFDERFGYLAPGFASDVVLLDANWFVTDVWAAGVPVAQTNAVP</sequence>
<reference evidence="10 11" key="1">
    <citation type="journal article" date="2014" name="Int. J. Syst. Evol. Microbiol.">
        <title>Complete genome sequence of Corynebacterium casei LMG S-19264T (=DSM 44701T), isolated from a smear-ripened cheese.</title>
        <authorList>
            <consortium name="US DOE Joint Genome Institute (JGI-PGF)"/>
            <person name="Walter F."/>
            <person name="Albersmeier A."/>
            <person name="Kalinowski J."/>
            <person name="Ruckert C."/>
        </authorList>
    </citation>
    <scope>NUCLEOTIDE SEQUENCE [LARGE SCALE GENOMIC DNA]</scope>
    <source>
        <strain evidence="10 11">CGMCC 1.12976</strain>
    </source>
</reference>
<dbReference type="SUPFAM" id="SSF51338">
    <property type="entry name" value="Composite domain of metallo-dependent hydrolases"/>
    <property type="match status" value="1"/>
</dbReference>
<feature type="active site" description="Proton donor/acceptor" evidence="6">
    <location>
        <position position="275"/>
    </location>
</feature>
<dbReference type="Gene3D" id="3.20.20.140">
    <property type="entry name" value="Metal-dependent hydrolases"/>
    <property type="match status" value="1"/>
</dbReference>
<feature type="binding site" evidence="7">
    <location>
        <begin position="309"/>
        <end position="311"/>
    </location>
    <ligand>
        <name>substrate</name>
    </ligand>
</feature>
<dbReference type="Pfam" id="PF01979">
    <property type="entry name" value="Amidohydro_1"/>
    <property type="match status" value="1"/>
</dbReference>